<feature type="region of interest" description="Disordered" evidence="1">
    <location>
        <begin position="1"/>
        <end position="63"/>
    </location>
</feature>
<organism evidence="3 4">
    <name type="scientific">Natrialba hulunbeirensis JCM 10989</name>
    <dbReference type="NCBI Taxonomy" id="1227493"/>
    <lineage>
        <taxon>Archaea</taxon>
        <taxon>Methanobacteriati</taxon>
        <taxon>Methanobacteriota</taxon>
        <taxon>Stenosarchaea group</taxon>
        <taxon>Halobacteria</taxon>
        <taxon>Halobacteriales</taxon>
        <taxon>Natrialbaceae</taxon>
        <taxon>Natrialba</taxon>
    </lineage>
</organism>
<dbReference type="OrthoDB" id="327217at2157"/>
<sequence length="153" mass="16289">MPSSDDTCDGDLEDQESADEPDQRTHSGAETDVQSEPHSDADSNPNSNPLEYTTNFDPITDSASERVVVTIAALTDTRPAELPALAHIIDPDALDRVFEHAATKADAGEQEVWFTYAEFDVGLHSTGTLTVRSATGSATSTDTDTDETDTATA</sequence>
<evidence type="ECO:0000313" key="4">
    <source>
        <dbReference type="Proteomes" id="UP000011519"/>
    </source>
</evidence>
<dbReference type="InterPro" id="IPR040624">
    <property type="entry name" value="HalOD1"/>
</dbReference>
<protein>
    <recommendedName>
        <fullName evidence="2">Halobacterial output domain-containing protein</fullName>
    </recommendedName>
</protein>
<dbReference type="Pfam" id="PF18545">
    <property type="entry name" value="HalOD1"/>
    <property type="match status" value="1"/>
</dbReference>
<feature type="domain" description="Halobacterial output" evidence="2">
    <location>
        <begin position="61"/>
        <end position="132"/>
    </location>
</feature>
<dbReference type="Proteomes" id="UP000011519">
    <property type="component" value="Unassembled WGS sequence"/>
</dbReference>
<feature type="compositionally biased region" description="Polar residues" evidence="1">
    <location>
        <begin position="42"/>
        <end position="57"/>
    </location>
</feature>
<keyword evidence="4" id="KW-1185">Reference proteome</keyword>
<reference evidence="3 4" key="1">
    <citation type="journal article" date="2014" name="PLoS Genet.">
        <title>Phylogenetically driven sequencing of extremely halophilic archaea reveals strategies for static and dynamic osmo-response.</title>
        <authorList>
            <person name="Becker E.A."/>
            <person name="Seitzer P.M."/>
            <person name="Tritt A."/>
            <person name="Larsen D."/>
            <person name="Krusor M."/>
            <person name="Yao A.I."/>
            <person name="Wu D."/>
            <person name="Madern D."/>
            <person name="Eisen J.A."/>
            <person name="Darling A.E."/>
            <person name="Facciotti M.T."/>
        </authorList>
    </citation>
    <scope>NUCLEOTIDE SEQUENCE [LARGE SCALE GENOMIC DNA]</scope>
    <source>
        <strain evidence="3 4">JCM 10989</strain>
    </source>
</reference>
<gene>
    <name evidence="3" type="ORF">C483_11543</name>
</gene>
<comment type="caution">
    <text evidence="3">The sequence shown here is derived from an EMBL/GenBank/DDBJ whole genome shotgun (WGS) entry which is preliminary data.</text>
</comment>
<dbReference type="RefSeq" id="WP_006653492.1">
    <property type="nucleotide sequence ID" value="NZ_AOIM01000035.1"/>
</dbReference>
<name>L9ZVP2_9EURY</name>
<evidence type="ECO:0000256" key="1">
    <source>
        <dbReference type="SAM" id="MobiDB-lite"/>
    </source>
</evidence>
<feature type="region of interest" description="Disordered" evidence="1">
    <location>
        <begin position="132"/>
        <end position="153"/>
    </location>
</feature>
<dbReference type="AlphaFoldDB" id="L9ZVP2"/>
<evidence type="ECO:0000313" key="3">
    <source>
        <dbReference type="EMBL" id="ELY90141.1"/>
    </source>
</evidence>
<proteinExistence type="predicted"/>
<feature type="compositionally biased region" description="Low complexity" evidence="1">
    <location>
        <begin position="133"/>
        <end position="142"/>
    </location>
</feature>
<feature type="compositionally biased region" description="Acidic residues" evidence="1">
    <location>
        <begin position="143"/>
        <end position="153"/>
    </location>
</feature>
<feature type="compositionally biased region" description="Basic and acidic residues" evidence="1">
    <location>
        <begin position="21"/>
        <end position="41"/>
    </location>
</feature>
<accession>L9ZVP2</accession>
<dbReference type="EMBL" id="AOIM01000035">
    <property type="protein sequence ID" value="ELY90141.1"/>
    <property type="molecule type" value="Genomic_DNA"/>
</dbReference>
<evidence type="ECO:0000259" key="2">
    <source>
        <dbReference type="Pfam" id="PF18545"/>
    </source>
</evidence>
<dbReference type="PATRIC" id="fig|1227493.4.peg.2307"/>
<feature type="compositionally biased region" description="Acidic residues" evidence="1">
    <location>
        <begin position="1"/>
        <end position="20"/>
    </location>
</feature>